<gene>
    <name evidence="4" type="ORF">HMPREF0044_0859</name>
</gene>
<feature type="signal peptide" evidence="3">
    <location>
        <begin position="1"/>
        <end position="26"/>
    </location>
</feature>
<dbReference type="EMBL" id="ACFG01000030">
    <property type="protein sequence ID" value="EEH63840.1"/>
    <property type="molecule type" value="Genomic_DNA"/>
</dbReference>
<keyword evidence="2" id="KW-0472">Membrane</keyword>
<keyword evidence="5" id="KW-1185">Reference proteome</keyword>
<feature type="region of interest" description="Disordered" evidence="1">
    <location>
        <begin position="838"/>
        <end position="859"/>
    </location>
</feature>
<dbReference type="InterPro" id="IPR022435">
    <property type="entry name" value="Surface-anchored_actinobac"/>
</dbReference>
<keyword evidence="2" id="KW-1133">Transmembrane helix</keyword>
<dbReference type="OrthoDB" id="4422177at2"/>
<evidence type="ECO:0000256" key="3">
    <source>
        <dbReference type="SAM" id="SignalP"/>
    </source>
</evidence>
<dbReference type="eggNOG" id="COG0803">
    <property type="taxonomic scope" value="Bacteria"/>
</dbReference>
<dbReference type="STRING" id="525245.HMPREF0044_0859"/>
<feature type="compositionally biased region" description="Basic and acidic residues" evidence="1">
    <location>
        <begin position="566"/>
        <end position="576"/>
    </location>
</feature>
<dbReference type="HOGENOM" id="CLU_009657_1_0_11"/>
<evidence type="ECO:0000313" key="4">
    <source>
        <dbReference type="EMBL" id="EEH63840.1"/>
    </source>
</evidence>
<keyword evidence="2" id="KW-0812">Transmembrane</keyword>
<feature type="region of interest" description="Disordered" evidence="1">
    <location>
        <begin position="787"/>
        <end position="817"/>
    </location>
</feature>
<protein>
    <submittedName>
        <fullName evidence="4">Actinobacterial surface-anchored domain protein</fullName>
    </submittedName>
</protein>
<evidence type="ECO:0000256" key="2">
    <source>
        <dbReference type="SAM" id="Phobius"/>
    </source>
</evidence>
<evidence type="ECO:0000313" key="5">
    <source>
        <dbReference type="Proteomes" id="UP000010301"/>
    </source>
</evidence>
<sequence>MLKRLKKPAITAITGILILGTPLVAAQANEENSNYSNANKYTFTRTHVDAPKAFWNYENNQFELLATYPVYDSEGDYTESTLPIDYTVNWVGKGWRGTNPVHLYSIPDQNWATFLGEPGKLLYAAPQLAGDGNAPIWSGFGADSDIPTEKLRDGEFSLNLIAVDGPGKVEYFISSATGNSVRRFFSSHDLKHRETLLELSQHTHNYTTFTKPGTYKITFQVYARDKAGNPIISKPQTQEWRVGGNDPRHDYTKNFRASFAAAPSEKESSRTGTPKLQVQPKPPKTYQNPGDQHYTDFHFETGNSADKGVLVLTIDGYQLLQLPVENGVATGSEMLGDETSNYQAIFIPTPDSPSPRWASAPFSYQRNQGAVEQRQETTEISYPAPIQPAPVQPLQAVELKDLRVDLSFTPIAGQDGKYNVKVTAKDPRFKGRIRGGFQAKPRQSYYDCFFEISLETGATEQEVDLGYCEKNFYLKFDLKPYPSINANGLHYDKTLDLTKGYTETLQLTHAPLTSELPDYEHQPLNPGTPAEPGTQVIPGDPLNNQPGTKPGNQPGNQGDNTQRPAPETEKTADKLRLTRGHLDIAAISGKTGLEVVIKDDTLEHSHHNRVERQLATTTLFVPPAAKQTRSVEQSQPYFDFLGKVGDAFYLLPEVQDHQLLWPGFSTEALDYRNYPQGVDFKVTPKQLPTGGRAVGFSIDPLATGTDQLKVFFDTEKAGDFTLHTEGPTHRHLNWVFTQPGTYKLQVDLVSGGKTISAPQELVFQITEKTSGTVGKLSNLDELLAPEVTISDENANPGEGKLSNETGTQTGGAQGVVANPAPVAPVTYATLPGNLPLATPGLVPGAPETKPNQNLEASPATDELQGAAPIPVTNQVGNSPAVAGGFLATVKSLLGANSTALLLSSLGILMFVAGLFLIFKKSHKS</sequence>
<organism evidence="4 5">
    <name type="scientific">Gleimia coleocanis DSM 15436</name>
    <dbReference type="NCBI Taxonomy" id="525245"/>
    <lineage>
        <taxon>Bacteria</taxon>
        <taxon>Bacillati</taxon>
        <taxon>Actinomycetota</taxon>
        <taxon>Actinomycetes</taxon>
        <taxon>Actinomycetales</taxon>
        <taxon>Actinomycetaceae</taxon>
        <taxon>Gleimia</taxon>
    </lineage>
</organism>
<feature type="region of interest" description="Disordered" evidence="1">
    <location>
        <begin position="260"/>
        <end position="287"/>
    </location>
</feature>
<comment type="caution">
    <text evidence="4">The sequence shown here is derived from an EMBL/GenBank/DDBJ whole genome shotgun (WGS) entry which is preliminary data.</text>
</comment>
<dbReference type="NCBIfam" id="TIGR03769">
    <property type="entry name" value="P_ac_wall_RPT"/>
    <property type="match status" value="2"/>
</dbReference>
<feature type="compositionally biased region" description="Polar residues" evidence="1">
    <location>
        <begin position="542"/>
        <end position="563"/>
    </location>
</feature>
<keyword evidence="3" id="KW-0732">Signal</keyword>
<feature type="transmembrane region" description="Helical" evidence="2">
    <location>
        <begin position="899"/>
        <end position="918"/>
    </location>
</feature>
<dbReference type="RefSeq" id="WP_006546631.1">
    <property type="nucleotide sequence ID" value="NZ_DS999543.1"/>
</dbReference>
<reference evidence="4 5" key="1">
    <citation type="submission" date="2009-01" db="EMBL/GenBank/DDBJ databases">
        <authorList>
            <person name="Qin X."/>
            <person name="Bachman B."/>
            <person name="Battles P."/>
            <person name="Bell A."/>
            <person name="Bess C."/>
            <person name="Bickham C."/>
            <person name="Chaboub L."/>
            <person name="Chen D."/>
            <person name="Coyle M."/>
            <person name="Deiros D.R."/>
            <person name="Dinh H."/>
            <person name="Forbes L."/>
            <person name="Fowler G."/>
            <person name="Francisco L."/>
            <person name="Fu Q."/>
            <person name="Gubbala S."/>
            <person name="Hale W."/>
            <person name="Han Y."/>
            <person name="Hemphill L."/>
            <person name="Highlander S.K."/>
            <person name="Hirani K."/>
            <person name="Hogues M."/>
            <person name="Jackson L."/>
            <person name="Jakkamsetti A."/>
            <person name="Javaid M."/>
            <person name="Jiang H."/>
            <person name="Korchina V."/>
            <person name="Kovar C."/>
            <person name="Lara F."/>
            <person name="Lee S."/>
            <person name="Mata R."/>
            <person name="Mathew T."/>
            <person name="Moen C."/>
            <person name="Morales K."/>
            <person name="Munidasa M."/>
            <person name="Nazareth L."/>
            <person name="Ngo R."/>
            <person name="Nguyen L."/>
            <person name="Okwuonu G."/>
            <person name="Ongeri F."/>
            <person name="Patil S."/>
            <person name="Petrosino J."/>
            <person name="Pham C."/>
            <person name="Pham P."/>
            <person name="Pu L.-L."/>
            <person name="Puazo M."/>
            <person name="Raj R."/>
            <person name="Reid J."/>
            <person name="Rouhana J."/>
            <person name="Saada N."/>
            <person name="Shang Y."/>
            <person name="Simmons D."/>
            <person name="Thornton R."/>
            <person name="Warren J."/>
            <person name="Weissenberger G."/>
            <person name="Zhang J."/>
            <person name="Zhang L."/>
            <person name="Zhou C."/>
            <person name="Zhu D."/>
            <person name="Muzny D."/>
            <person name="Worley K."/>
            <person name="Gibbs R."/>
        </authorList>
    </citation>
    <scope>NUCLEOTIDE SEQUENCE [LARGE SCALE GENOMIC DNA]</scope>
    <source>
        <strain evidence="4 5">DSM 15436</strain>
    </source>
</reference>
<dbReference type="Proteomes" id="UP000010301">
    <property type="component" value="Unassembled WGS sequence"/>
</dbReference>
<proteinExistence type="predicted"/>
<dbReference type="AlphaFoldDB" id="C0VZY1"/>
<feature type="region of interest" description="Disordered" evidence="1">
    <location>
        <begin position="516"/>
        <end position="576"/>
    </location>
</feature>
<accession>C0VZY1</accession>
<dbReference type="NCBIfam" id="NF038134">
    <property type="entry name" value="choice_anch_M"/>
    <property type="match status" value="2"/>
</dbReference>
<name>C0VZY1_9ACTO</name>
<evidence type="ECO:0000256" key="1">
    <source>
        <dbReference type="SAM" id="MobiDB-lite"/>
    </source>
</evidence>
<feature type="chain" id="PRO_5038396681" evidence="3">
    <location>
        <begin position="27"/>
        <end position="924"/>
    </location>
</feature>